<keyword evidence="9" id="KW-1185">Reference proteome</keyword>
<dbReference type="PROSITE" id="PS51257">
    <property type="entry name" value="PROKAR_LIPOPROTEIN"/>
    <property type="match status" value="1"/>
</dbReference>
<dbReference type="PANTHER" id="PTHR42693:SF42">
    <property type="entry name" value="ARYLSULFATASE G"/>
    <property type="match status" value="1"/>
</dbReference>
<comment type="cofactor">
    <cofactor evidence="1">
        <name>Ca(2+)</name>
        <dbReference type="ChEBI" id="CHEBI:29108"/>
    </cofactor>
</comment>
<comment type="similarity">
    <text evidence="2">Belongs to the sulfatase family.</text>
</comment>
<protein>
    <submittedName>
        <fullName evidence="8">DUF4976 domain-containing protein</fullName>
    </submittedName>
</protein>
<accession>A0A7X2ZW48</accession>
<dbReference type="Pfam" id="PF00884">
    <property type="entry name" value="Sulfatase"/>
    <property type="match status" value="1"/>
</dbReference>
<dbReference type="InterPro" id="IPR050738">
    <property type="entry name" value="Sulfatase"/>
</dbReference>
<dbReference type="InterPro" id="IPR024607">
    <property type="entry name" value="Sulfatase_CS"/>
</dbReference>
<evidence type="ECO:0000256" key="3">
    <source>
        <dbReference type="ARBA" id="ARBA00022723"/>
    </source>
</evidence>
<feature type="domain" description="Sulfatase N-terminal" evidence="7">
    <location>
        <begin position="35"/>
        <end position="377"/>
    </location>
</feature>
<comment type="caution">
    <text evidence="8">The sequence shown here is derived from an EMBL/GenBank/DDBJ whole genome shotgun (WGS) entry which is preliminary data.</text>
</comment>
<evidence type="ECO:0000256" key="1">
    <source>
        <dbReference type="ARBA" id="ARBA00001913"/>
    </source>
</evidence>
<evidence type="ECO:0000313" key="8">
    <source>
        <dbReference type="EMBL" id="MUH37439.1"/>
    </source>
</evidence>
<dbReference type="GO" id="GO:0046872">
    <property type="term" value="F:metal ion binding"/>
    <property type="evidence" value="ECO:0007669"/>
    <property type="project" value="UniProtKB-KW"/>
</dbReference>
<proteinExistence type="inferred from homology"/>
<evidence type="ECO:0000256" key="2">
    <source>
        <dbReference type="ARBA" id="ARBA00008779"/>
    </source>
</evidence>
<dbReference type="PROSITE" id="PS00149">
    <property type="entry name" value="SULFATASE_2"/>
    <property type="match status" value="1"/>
</dbReference>
<keyword evidence="6" id="KW-0106">Calcium</keyword>
<dbReference type="AlphaFoldDB" id="A0A7X2ZW48"/>
<reference evidence="8 9" key="1">
    <citation type="journal article" date="2019" name="Mar. Drugs">
        <title>Comparative Genomics and CAZyme Genome Repertoires of Marine Zobellia amurskyensis KMM 3526(T) and Zobellia laminariae KMM 3676(T).</title>
        <authorList>
            <person name="Chernysheva N."/>
            <person name="Bystritskaya E."/>
            <person name="Stenkova A."/>
            <person name="Golovkin I."/>
            <person name="Nedashkovskaya O."/>
            <person name="Isaeva M."/>
        </authorList>
    </citation>
    <scope>NUCLEOTIDE SEQUENCE [LARGE SCALE GENOMIC DNA]</scope>
    <source>
        <strain evidence="8 9">KMM 3526</strain>
    </source>
</reference>
<keyword evidence="3" id="KW-0479">Metal-binding</keyword>
<evidence type="ECO:0000256" key="6">
    <source>
        <dbReference type="ARBA" id="ARBA00022837"/>
    </source>
</evidence>
<keyword evidence="4" id="KW-0732">Signal</keyword>
<evidence type="ECO:0000256" key="4">
    <source>
        <dbReference type="ARBA" id="ARBA00022729"/>
    </source>
</evidence>
<dbReference type="Gene3D" id="3.40.720.10">
    <property type="entry name" value="Alkaline Phosphatase, subunit A"/>
    <property type="match status" value="1"/>
</dbReference>
<sequence>MKTITNKTYYLFLFLSLSLLSCNENKKGEEKQKKPNVLFILVDDLGYKDLSVTGSSFYETPNVDRIANEGMVFTQGYAASRVCSPSRASLMTGKFTARHGITDWIGAASGTDWRKHERHDKLLPAAYVHALSKTDVSIAEAFKNNGYKTFFAGKWHLGDEGNYPEDHGFDKNMGGWDKGSPMGGYFSPWDNPKLPYERNGENLTMRLAHETADFIGQNKDSSFFAFLSFYAVHGPIETTKGKWSKYREKAERNGIAENGYKMERVLPIRQEQDNPIYAGLVESMDDAVGVVLNALKDNGLDKNTVVVFTSDNGGVASGDAFSTSNLPLRGGKGYQWEGGIREPYFIKVPWLEQEVKQSDFPVTGTDFYPTLLDLANIDLLPEQHVDGLSLKPILEGKKMDVQRPLYWHYPHYGNQGGNPSSIIRDGNWKLIHYWEDGSEELYNLSADFGEQNNIIEANPEVAEKLSKKLLGWLTEVGAKYPKSDKEFDIRLATKRHQNIIEKKLPELEKQRIDFLLTEFNPNEDWWGSMSTQD</sequence>
<dbReference type="Proteomes" id="UP000540519">
    <property type="component" value="Unassembled WGS sequence"/>
</dbReference>
<gene>
    <name evidence="8" type="ORF">D9O36_16425</name>
</gene>
<name>A0A7X2ZW48_9FLAO</name>
<evidence type="ECO:0000259" key="7">
    <source>
        <dbReference type="Pfam" id="PF00884"/>
    </source>
</evidence>
<dbReference type="EMBL" id="RCNR01000040">
    <property type="protein sequence ID" value="MUH37439.1"/>
    <property type="molecule type" value="Genomic_DNA"/>
</dbReference>
<dbReference type="GO" id="GO:0004065">
    <property type="term" value="F:arylsulfatase activity"/>
    <property type="evidence" value="ECO:0007669"/>
    <property type="project" value="TreeGrafter"/>
</dbReference>
<evidence type="ECO:0000256" key="5">
    <source>
        <dbReference type="ARBA" id="ARBA00022801"/>
    </source>
</evidence>
<dbReference type="PANTHER" id="PTHR42693">
    <property type="entry name" value="ARYLSULFATASE FAMILY MEMBER"/>
    <property type="match status" value="1"/>
</dbReference>
<dbReference type="InterPro" id="IPR000917">
    <property type="entry name" value="Sulfatase_N"/>
</dbReference>
<evidence type="ECO:0000313" key="9">
    <source>
        <dbReference type="Proteomes" id="UP000540519"/>
    </source>
</evidence>
<dbReference type="Gene3D" id="3.30.1120.10">
    <property type="match status" value="1"/>
</dbReference>
<dbReference type="OrthoDB" id="9765065at2"/>
<keyword evidence="5" id="KW-0378">Hydrolase</keyword>
<dbReference type="SUPFAM" id="SSF53649">
    <property type="entry name" value="Alkaline phosphatase-like"/>
    <property type="match status" value="1"/>
</dbReference>
<dbReference type="InterPro" id="IPR017850">
    <property type="entry name" value="Alkaline_phosphatase_core_sf"/>
</dbReference>
<dbReference type="CDD" id="cd16144">
    <property type="entry name" value="ARS_like"/>
    <property type="match status" value="1"/>
</dbReference>
<dbReference type="RefSeq" id="WP_038236658.1">
    <property type="nucleotide sequence ID" value="NZ_RCNR01000040.1"/>
</dbReference>
<organism evidence="8 9">
    <name type="scientific">Zobellia amurskyensis</name>
    <dbReference type="NCBI Taxonomy" id="248905"/>
    <lineage>
        <taxon>Bacteria</taxon>
        <taxon>Pseudomonadati</taxon>
        <taxon>Bacteroidota</taxon>
        <taxon>Flavobacteriia</taxon>
        <taxon>Flavobacteriales</taxon>
        <taxon>Flavobacteriaceae</taxon>
        <taxon>Zobellia</taxon>
    </lineage>
</organism>